<dbReference type="PANTHER" id="PTHR46268">
    <property type="entry name" value="STRESS RESPONSE PROTEIN NHAX"/>
    <property type="match status" value="1"/>
</dbReference>
<evidence type="ECO:0000259" key="2">
    <source>
        <dbReference type="Pfam" id="PF00582"/>
    </source>
</evidence>
<dbReference type="InterPro" id="IPR006016">
    <property type="entry name" value="UspA"/>
</dbReference>
<dbReference type="Proteomes" id="UP000633943">
    <property type="component" value="Unassembled WGS sequence"/>
</dbReference>
<proteinExistence type="inferred from homology"/>
<protein>
    <submittedName>
        <fullName evidence="3">Universal stress protein</fullName>
    </submittedName>
</protein>
<dbReference type="Gene3D" id="3.40.50.620">
    <property type="entry name" value="HUPs"/>
    <property type="match status" value="1"/>
</dbReference>
<name>A0ABX1NRV0_9RHOO</name>
<reference evidence="3 4" key="1">
    <citation type="submission" date="2019-12" db="EMBL/GenBank/DDBJ databases">
        <title>Comparative genomics gives insights into the taxonomy of the Azoarcus-Aromatoleum group and reveals separate origins of nif in the plant-associated Azoarcus and non-plant-associated Aromatoleum sub-groups.</title>
        <authorList>
            <person name="Lafos M."/>
            <person name="Maluk M."/>
            <person name="Batista M."/>
            <person name="Junghare M."/>
            <person name="Carmona M."/>
            <person name="Faoro H."/>
            <person name="Cruz L.M."/>
            <person name="Battistoni F."/>
            <person name="De Souza E."/>
            <person name="Pedrosa F."/>
            <person name="Chen W.-M."/>
            <person name="Poole P.S."/>
            <person name="Dixon R.A."/>
            <person name="James E.K."/>
        </authorList>
    </citation>
    <scope>NUCLEOTIDE SEQUENCE [LARGE SCALE GENOMIC DNA]</scope>
    <source>
        <strain evidence="3 4">PbN1</strain>
    </source>
</reference>
<gene>
    <name evidence="3" type="ORF">GPA24_03500</name>
</gene>
<keyword evidence="4" id="KW-1185">Reference proteome</keyword>
<dbReference type="InterPro" id="IPR006015">
    <property type="entry name" value="Universal_stress_UspA"/>
</dbReference>
<dbReference type="SUPFAM" id="SSF52402">
    <property type="entry name" value="Adenine nucleotide alpha hydrolases-like"/>
    <property type="match status" value="1"/>
</dbReference>
<comment type="similarity">
    <text evidence="1">Belongs to the universal stress protein A family.</text>
</comment>
<dbReference type="RefSeq" id="WP_169201392.1">
    <property type="nucleotide sequence ID" value="NZ_CP059467.1"/>
</dbReference>
<comment type="caution">
    <text evidence="3">The sequence shown here is derived from an EMBL/GenBank/DDBJ whole genome shotgun (WGS) entry which is preliminary data.</text>
</comment>
<dbReference type="PANTHER" id="PTHR46268:SF15">
    <property type="entry name" value="UNIVERSAL STRESS PROTEIN HP_0031"/>
    <property type="match status" value="1"/>
</dbReference>
<dbReference type="CDD" id="cd00293">
    <property type="entry name" value="USP-like"/>
    <property type="match status" value="1"/>
</dbReference>
<evidence type="ECO:0000313" key="3">
    <source>
        <dbReference type="EMBL" id="NMG14618.1"/>
    </source>
</evidence>
<feature type="domain" description="UspA" evidence="2">
    <location>
        <begin position="1"/>
        <end position="147"/>
    </location>
</feature>
<sequence>MFKHILVSTDGSALSEAAIRQTAEFATATGARVTAFYAKPPYPDARFGESGFIAPVTLEKFQQFEDREAARILGRACALCEQVGVVCATLSTVSDMPAEAIIEAAERCGADLICMASHGRRGLRRLLIGSEAHSVLTHSRIPVLILKPQIDA</sequence>
<evidence type="ECO:0000313" key="4">
    <source>
        <dbReference type="Proteomes" id="UP000633943"/>
    </source>
</evidence>
<dbReference type="EMBL" id="WTVP01000006">
    <property type="protein sequence ID" value="NMG14618.1"/>
    <property type="molecule type" value="Genomic_DNA"/>
</dbReference>
<organism evidence="3 4">
    <name type="scientific">Aromatoleum bremense</name>
    <dbReference type="NCBI Taxonomy" id="76115"/>
    <lineage>
        <taxon>Bacteria</taxon>
        <taxon>Pseudomonadati</taxon>
        <taxon>Pseudomonadota</taxon>
        <taxon>Betaproteobacteria</taxon>
        <taxon>Rhodocyclales</taxon>
        <taxon>Rhodocyclaceae</taxon>
        <taxon>Aromatoleum</taxon>
    </lineage>
</organism>
<accession>A0ABX1NRV0</accession>
<dbReference type="PRINTS" id="PR01438">
    <property type="entry name" value="UNVRSLSTRESS"/>
</dbReference>
<dbReference type="InterPro" id="IPR014729">
    <property type="entry name" value="Rossmann-like_a/b/a_fold"/>
</dbReference>
<evidence type="ECO:0000256" key="1">
    <source>
        <dbReference type="ARBA" id="ARBA00008791"/>
    </source>
</evidence>
<dbReference type="Pfam" id="PF00582">
    <property type="entry name" value="Usp"/>
    <property type="match status" value="1"/>
</dbReference>